<dbReference type="PANTHER" id="PTHR11527">
    <property type="entry name" value="HEAT-SHOCK PROTEIN 20 FAMILY MEMBER"/>
    <property type="match status" value="1"/>
</dbReference>
<dbReference type="RefSeq" id="WP_008419814.1">
    <property type="nucleotide sequence ID" value="NZ_AOIA01000018.1"/>
</dbReference>
<evidence type="ECO:0000313" key="4">
    <source>
        <dbReference type="EMBL" id="ELY66207.1"/>
    </source>
</evidence>
<keyword evidence="4" id="KW-0346">Stress response</keyword>
<evidence type="ECO:0000256" key="2">
    <source>
        <dbReference type="RuleBase" id="RU003616"/>
    </source>
</evidence>
<dbReference type="PROSITE" id="PS01031">
    <property type="entry name" value="SHSP"/>
    <property type="match status" value="1"/>
</dbReference>
<dbReference type="InterPro" id="IPR002068">
    <property type="entry name" value="A-crystallin/Hsp20_dom"/>
</dbReference>
<comment type="caution">
    <text evidence="4">The sequence shown here is derived from an EMBL/GenBank/DDBJ whole genome shotgun (WGS) entry which is preliminary data.</text>
</comment>
<evidence type="ECO:0000313" key="5">
    <source>
        <dbReference type="Proteomes" id="UP000011531"/>
    </source>
</evidence>
<comment type="similarity">
    <text evidence="1 2">Belongs to the small heat shock protein (HSP20) family.</text>
</comment>
<dbReference type="Gene3D" id="2.60.40.790">
    <property type="match status" value="1"/>
</dbReference>
<dbReference type="AlphaFoldDB" id="L9XXG9"/>
<dbReference type="CDD" id="cd06464">
    <property type="entry name" value="ACD_sHsps-like"/>
    <property type="match status" value="1"/>
</dbReference>
<evidence type="ECO:0000256" key="1">
    <source>
        <dbReference type="PROSITE-ProRule" id="PRU00285"/>
    </source>
</evidence>
<dbReference type="OrthoDB" id="198277at2157"/>
<dbReference type="EMBL" id="AOIA01000018">
    <property type="protein sequence ID" value="ELY66207.1"/>
    <property type="molecule type" value="Genomic_DNA"/>
</dbReference>
<reference evidence="4 5" key="1">
    <citation type="journal article" date="2014" name="PLoS Genet.">
        <title>Phylogenetically driven sequencing of extremely halophilic archaea reveals strategies for static and dynamic osmo-response.</title>
        <authorList>
            <person name="Becker E.A."/>
            <person name="Seitzer P.M."/>
            <person name="Tritt A."/>
            <person name="Larsen D."/>
            <person name="Krusor M."/>
            <person name="Yao A.I."/>
            <person name="Wu D."/>
            <person name="Madern D."/>
            <person name="Eisen J.A."/>
            <person name="Darling A.E."/>
            <person name="Facciotti M.T."/>
        </authorList>
    </citation>
    <scope>NUCLEOTIDE SEQUENCE [LARGE SCALE GENOMIC DNA]</scope>
    <source>
        <strain evidence="4 5">DSM 18795</strain>
    </source>
</reference>
<evidence type="ECO:0000259" key="3">
    <source>
        <dbReference type="PROSITE" id="PS01031"/>
    </source>
</evidence>
<keyword evidence="5" id="KW-1185">Reference proteome</keyword>
<feature type="domain" description="SHSP" evidence="3">
    <location>
        <begin position="39"/>
        <end position="150"/>
    </location>
</feature>
<accession>L9XXG9</accession>
<organism evidence="4 5">
    <name type="scientific">Natronococcus jeotgali DSM 18795</name>
    <dbReference type="NCBI Taxonomy" id="1227498"/>
    <lineage>
        <taxon>Archaea</taxon>
        <taxon>Methanobacteriati</taxon>
        <taxon>Methanobacteriota</taxon>
        <taxon>Stenosarchaea group</taxon>
        <taxon>Halobacteria</taxon>
        <taxon>Halobacteriales</taxon>
        <taxon>Natrialbaceae</taxon>
        <taxon>Natronococcus</taxon>
    </lineage>
</organism>
<gene>
    <name evidence="4" type="ORF">C492_01463</name>
</gene>
<dbReference type="Proteomes" id="UP000011531">
    <property type="component" value="Unassembled WGS sequence"/>
</dbReference>
<dbReference type="STRING" id="1227498.C492_01463"/>
<dbReference type="InterPro" id="IPR008978">
    <property type="entry name" value="HSP20-like_chaperone"/>
</dbReference>
<proteinExistence type="inferred from homology"/>
<sequence>MASRRNPFDHLEELFDRLNRQFEEATRNWEDETGDGDRFAFAAGGTSLDLADRDDEFVVTVDVPGYESADLESRLSGETLFISGEREREATDGRDDYLRREREFESFSRRVTLPDPVDADGIEATVNNGVLTIRLPKLEPGEGSRTIDIE</sequence>
<dbReference type="Pfam" id="PF00011">
    <property type="entry name" value="HSP20"/>
    <property type="match status" value="1"/>
</dbReference>
<protein>
    <submittedName>
        <fullName evidence="4">Heat shock protein Hsp20</fullName>
    </submittedName>
</protein>
<dbReference type="SUPFAM" id="SSF49764">
    <property type="entry name" value="HSP20-like chaperones"/>
    <property type="match status" value="1"/>
</dbReference>
<name>L9XXG9_9EURY</name>
<dbReference type="InterPro" id="IPR031107">
    <property type="entry name" value="Small_HSP"/>
</dbReference>